<accession>A0A1M5CRZ4</accession>
<gene>
    <name evidence="2" type="ORF">SAMN02745206_02260</name>
</gene>
<evidence type="ECO:0000256" key="1">
    <source>
        <dbReference type="SAM" id="MobiDB-lite"/>
    </source>
</evidence>
<feature type="compositionally biased region" description="Basic and acidic residues" evidence="1">
    <location>
        <begin position="40"/>
        <end position="49"/>
    </location>
</feature>
<dbReference type="AlphaFoldDB" id="A0A1M5CRZ4"/>
<keyword evidence="3" id="KW-1185">Reference proteome</keyword>
<reference evidence="3" key="1">
    <citation type="submission" date="2016-11" db="EMBL/GenBank/DDBJ databases">
        <authorList>
            <person name="Varghese N."/>
            <person name="Submissions S."/>
        </authorList>
    </citation>
    <scope>NUCLEOTIDE SEQUENCE [LARGE SCALE GENOMIC DNA]</scope>
    <source>
        <strain evidence="3">DSM 9756</strain>
    </source>
</reference>
<dbReference type="OrthoDB" id="5520792at2"/>
<dbReference type="RefSeq" id="WP_073039516.1">
    <property type="nucleotide sequence ID" value="NZ_FQVB01000021.1"/>
</dbReference>
<dbReference type="EMBL" id="FQVB01000021">
    <property type="protein sequence ID" value="SHF57495.1"/>
    <property type="molecule type" value="Genomic_DNA"/>
</dbReference>
<feature type="region of interest" description="Disordered" evidence="1">
    <location>
        <begin position="28"/>
        <end position="49"/>
    </location>
</feature>
<dbReference type="STRING" id="1121391.SAMN02745206_02260"/>
<proteinExistence type="predicted"/>
<evidence type="ECO:0000313" key="2">
    <source>
        <dbReference type="EMBL" id="SHF57495.1"/>
    </source>
</evidence>
<organism evidence="2 3">
    <name type="scientific">Desulfacinum infernum DSM 9756</name>
    <dbReference type="NCBI Taxonomy" id="1121391"/>
    <lineage>
        <taxon>Bacteria</taxon>
        <taxon>Pseudomonadati</taxon>
        <taxon>Thermodesulfobacteriota</taxon>
        <taxon>Syntrophobacteria</taxon>
        <taxon>Syntrophobacterales</taxon>
        <taxon>Syntrophobacteraceae</taxon>
        <taxon>Desulfacinum</taxon>
    </lineage>
</organism>
<name>A0A1M5CRZ4_9BACT</name>
<evidence type="ECO:0000313" key="3">
    <source>
        <dbReference type="Proteomes" id="UP000184076"/>
    </source>
</evidence>
<protein>
    <submittedName>
        <fullName evidence="2">Uncharacterized protein</fullName>
    </submittedName>
</protein>
<sequence>MEKNKVLDLQLDFLKGSDIGKEGLQAHDVLDPTAPNTTPVEKDATANAENDVHDRKLREKIDRSMDAVKEFIRNIDINRL</sequence>
<dbReference type="Proteomes" id="UP000184076">
    <property type="component" value="Unassembled WGS sequence"/>
</dbReference>